<gene>
    <name evidence="2" type="ORF">POREN0001_0800</name>
</gene>
<evidence type="ECO:0000313" key="2">
    <source>
        <dbReference type="EMBL" id="EEN83053.1"/>
    </source>
</evidence>
<comment type="caution">
    <text evidence="2">The sequence shown here is derived from an EMBL/GenBank/DDBJ whole genome shotgun (WGS) entry which is preliminary data.</text>
</comment>
<dbReference type="InterPro" id="IPR026906">
    <property type="entry name" value="LRR_5"/>
</dbReference>
<organism evidence="2 3">
    <name type="scientific">Porphyromonas endodontalis (strain ATCC 35406 / DSM 24491 / JCM 8526 / CCUG 16442 / BCRC 14492 / NCTC 13058 / HG 370)</name>
    <name type="common">Bacteroides endodontalis</name>
    <dbReference type="NCBI Taxonomy" id="553175"/>
    <lineage>
        <taxon>Bacteria</taxon>
        <taxon>Pseudomonadati</taxon>
        <taxon>Bacteroidota</taxon>
        <taxon>Bacteroidia</taxon>
        <taxon>Bacteroidales</taxon>
        <taxon>Porphyromonadaceae</taxon>
        <taxon>Porphyromonas</taxon>
    </lineage>
</organism>
<evidence type="ECO:0000256" key="1">
    <source>
        <dbReference type="SAM" id="SignalP"/>
    </source>
</evidence>
<dbReference type="Pfam" id="PF13306">
    <property type="entry name" value="LRR_5"/>
    <property type="match status" value="3"/>
</dbReference>
<dbReference type="PANTHER" id="PTHR45661">
    <property type="entry name" value="SURFACE ANTIGEN"/>
    <property type="match status" value="1"/>
</dbReference>
<dbReference type="SUPFAM" id="SSF52058">
    <property type="entry name" value="L domain-like"/>
    <property type="match status" value="3"/>
</dbReference>
<feature type="signal peptide" evidence="1">
    <location>
        <begin position="1"/>
        <end position="28"/>
    </location>
</feature>
<dbReference type="AlphaFoldDB" id="C3J9P9"/>
<dbReference type="Gene3D" id="3.80.10.10">
    <property type="entry name" value="Ribonuclease Inhibitor"/>
    <property type="match status" value="5"/>
</dbReference>
<name>C3J9P9_POREA</name>
<dbReference type="Proteomes" id="UP000004295">
    <property type="component" value="Unassembled WGS sequence"/>
</dbReference>
<dbReference type="EMBL" id="ACNN01000014">
    <property type="protein sequence ID" value="EEN83053.1"/>
    <property type="molecule type" value="Genomic_DNA"/>
</dbReference>
<dbReference type="eggNOG" id="COG3209">
    <property type="taxonomic scope" value="Bacteria"/>
</dbReference>
<feature type="chain" id="PRO_5002927994" evidence="1">
    <location>
        <begin position="29"/>
        <end position="1190"/>
    </location>
</feature>
<sequence>MLGFMRKKIHLLFVALFLFSLSTSLLCAQNGGSFSLEIQAGELASKLPANKNEVQDLTLKGSLNTNDLSVLRTLTQMSRLDMREATIETGGDGYTSTYYPGQTLQVEKPNSLPKALFAGIKSLQRILLPSQLVEIGDGAFRASGLTYIQLPESVTTVGEHAFAECISLSKAKLHAKLSKVAKGFFEGCSALTTIQSSKITEVGDNAFRGCKALKFTLSGGATRVGDNAFQGCESLEIAYLTNTVTYLGNHAFDGCSSLSMIFIKSNIETLGEYIFANCPKLVNINTPYDFTKLSKGMFAQCNALKEVWLGSGLTEIDAAAFENCTALTSFRIDNPSAPMVDATAFAGINRSGVELLIPNGKSAIYSANDQWKNFQVKELALGDNGIKVVTIHQKSGTSKGLKVGIRTTLPLTFNLGNGSIVKKAPGTYSSGRKQIDCTNGGKTVDLLSMPSALRDLIINDLDGNDIEHITFNTPELDYLWLTGSQITSLDLTKMPKLRQLNIYDNVLLEALDLSHNPDLTFLDISFAEKIQNLDLSATPKLTTLKAAQTKLSTWDLSKVPLLTELDLSMTKIQSLDLSALRQIKLIMLPKCELEHITFPTAPDLKEVFINDNNLSADELNAIYKALPQRDAADEAKIYIKNNPGADTSNTGLLKSKNWVADMEGTGTDTPDLTQEAISFFTANKTVSINVISAKNETLSIDWGDGSHIEKATVTQGLQKNLKHTFETSTPQHEVKIYGESITTLSTSLFNVLGLTYLDVSHCLTLQKLAVPNGNDLLSIDLSKNNELTHIDLAGCKLNAITLPEDGTKIQELKLSTNDIKELVLKGMSALEVLSAPSNKLKEIDLTPCPKLKKINLNINGLEKVVGLKELSELTELDIANNTLPFSMLPPRKNMTSYVYSQYWYDIPSELIKDYTIDLSAEYMVQGITDQPEQTSYKWYIQKTMTEKVEVPQTAYTEQNGVFTFNDTLFPQGSEKVEIFVLMTNPSFPEINTKSQGLRSGFITMKRIHVEGPLDPSKFDTKFEGIYENAFAESKNLIEIKLPKNTKEIRHKAFSNCAKLQAVVITAQVDKLSEKAFEDREGLVIYVPTDAIKSEFEKMGKFEKTKVVVDNGPVSNNTITADRAYRLAFEEETLILSSLTAESQEVALYDLQGHSIARTMLPGNSIIRLTLPQSGCYVLAIQGEVSKVFIP</sequence>
<reference evidence="2 3" key="1">
    <citation type="submission" date="2009-04" db="EMBL/GenBank/DDBJ databases">
        <authorList>
            <person name="Sebastian Y."/>
            <person name="Madupu R."/>
            <person name="Durkin A.S."/>
            <person name="Torralba M."/>
            <person name="Methe B."/>
            <person name="Sutton G.G."/>
            <person name="Strausberg R.L."/>
            <person name="Nelson K.E."/>
        </authorList>
    </citation>
    <scope>NUCLEOTIDE SEQUENCE [LARGE SCALE GENOMIC DNA]</scope>
    <source>
        <strain evidence="3">ATCC 35406 / BCRC 14492 / JCM 8526 / NCTC 13058 / HG 370</strain>
    </source>
</reference>
<keyword evidence="1" id="KW-0732">Signal</keyword>
<accession>C3J9P9</accession>
<dbReference type="InterPro" id="IPR032675">
    <property type="entry name" value="LRR_dom_sf"/>
</dbReference>
<dbReference type="InterPro" id="IPR053139">
    <property type="entry name" value="Surface_bspA-like"/>
</dbReference>
<proteinExistence type="predicted"/>
<dbReference type="eggNOG" id="COG4886">
    <property type="taxonomic scope" value="Bacteria"/>
</dbReference>
<dbReference type="PANTHER" id="PTHR45661:SF3">
    <property type="entry name" value="IG-LIKE DOMAIN-CONTAINING PROTEIN"/>
    <property type="match status" value="1"/>
</dbReference>
<protein>
    <submittedName>
        <fullName evidence="2">Leucine Rich Repeat protein</fullName>
    </submittedName>
</protein>
<evidence type="ECO:0000313" key="3">
    <source>
        <dbReference type="Proteomes" id="UP000004295"/>
    </source>
</evidence>
<keyword evidence="3" id="KW-1185">Reference proteome</keyword>
<dbReference type="STRING" id="553175.POREN0001_0800"/>